<dbReference type="InterPro" id="IPR025965">
    <property type="entry name" value="FlgD/Vpr_Ig-like"/>
</dbReference>
<sequence length="422" mass="46236">KRNGSDYDVYGARVDTTGVVINPDCIPISTEVVNQQFPKVAFSGSNSLVVWQDDRFGNINGARVDTSGVVLEPSGFTISGAPNKQESPSVTFGGKHYFVVWHDRRNVSGIGIYGTRVSTSGTVLNPSGIQISYVQDYVELYPTIAFNGENYLVVWNRPSNINGAIVDTTGQVIDSIFIACWIATWSHPFVSTNGTNYFIVWQDERNSDSDIYGARVDSSGTVLDTVGFPVSTAEGDQACPTVAFDGTDYIVLWEDYRNVFTDIYGARVSTAGIVLDTFAVVTQEGNQFSPVLTKGPGEKLLVTYSGFVDSINTRPANTMRIWGSLFIPPVGVKEDKPISKPLSFSLRQNFPNPIFSETQITYSIPGNSNAITDLKIYNATGRLVKTLVNKNQLTGFYTVRWDCRDDKGKPIPTGVKSVNKDI</sequence>
<dbReference type="Pfam" id="PF13860">
    <property type="entry name" value="FlgD_ig"/>
    <property type="match status" value="1"/>
</dbReference>
<evidence type="ECO:0000313" key="2">
    <source>
        <dbReference type="EMBL" id="GAG66864.1"/>
    </source>
</evidence>
<gene>
    <name evidence="2" type="ORF">S01H4_18055</name>
</gene>
<protein>
    <recommendedName>
        <fullName evidence="1">FlgD/Vpr Ig-like domain-containing protein</fullName>
    </recommendedName>
</protein>
<organism evidence="2">
    <name type="scientific">marine sediment metagenome</name>
    <dbReference type="NCBI Taxonomy" id="412755"/>
    <lineage>
        <taxon>unclassified sequences</taxon>
        <taxon>metagenomes</taxon>
        <taxon>ecological metagenomes</taxon>
    </lineage>
</organism>
<name>X0ZC79_9ZZZZ</name>
<accession>X0ZC79</accession>
<dbReference type="AlphaFoldDB" id="X0ZC79"/>
<proteinExistence type="predicted"/>
<evidence type="ECO:0000259" key="1">
    <source>
        <dbReference type="Pfam" id="PF13860"/>
    </source>
</evidence>
<feature type="non-terminal residue" evidence="2">
    <location>
        <position position="1"/>
    </location>
</feature>
<dbReference type="EMBL" id="BART01007987">
    <property type="protein sequence ID" value="GAG66864.1"/>
    <property type="molecule type" value="Genomic_DNA"/>
</dbReference>
<dbReference type="Gene3D" id="2.60.40.4070">
    <property type="match status" value="1"/>
</dbReference>
<comment type="caution">
    <text evidence="2">The sequence shown here is derived from an EMBL/GenBank/DDBJ whole genome shotgun (WGS) entry which is preliminary data.</text>
</comment>
<reference evidence="2" key="1">
    <citation type="journal article" date="2014" name="Front. Microbiol.">
        <title>High frequency of phylogenetically diverse reductive dehalogenase-homologous genes in deep subseafloor sedimentary metagenomes.</title>
        <authorList>
            <person name="Kawai M."/>
            <person name="Futagami T."/>
            <person name="Toyoda A."/>
            <person name="Takaki Y."/>
            <person name="Nishi S."/>
            <person name="Hori S."/>
            <person name="Arai W."/>
            <person name="Tsubouchi T."/>
            <person name="Morono Y."/>
            <person name="Uchiyama I."/>
            <person name="Ito T."/>
            <person name="Fujiyama A."/>
            <person name="Inagaki F."/>
            <person name="Takami H."/>
        </authorList>
    </citation>
    <scope>NUCLEOTIDE SEQUENCE</scope>
    <source>
        <strain evidence="2">Expedition CK06-06</strain>
    </source>
</reference>
<feature type="domain" description="FlgD/Vpr Ig-like" evidence="1">
    <location>
        <begin position="360"/>
        <end position="415"/>
    </location>
</feature>